<protein>
    <submittedName>
        <fullName evidence="3">Uncharacterized protein</fullName>
    </submittedName>
</protein>
<organism evidence="3 4">
    <name type="scientific">Phytophthora aleatoria</name>
    <dbReference type="NCBI Taxonomy" id="2496075"/>
    <lineage>
        <taxon>Eukaryota</taxon>
        <taxon>Sar</taxon>
        <taxon>Stramenopiles</taxon>
        <taxon>Oomycota</taxon>
        <taxon>Peronosporomycetes</taxon>
        <taxon>Peronosporales</taxon>
        <taxon>Peronosporaceae</taxon>
        <taxon>Phytophthora</taxon>
    </lineage>
</organism>
<name>A0A8J5IX70_9STRA</name>
<feature type="non-terminal residue" evidence="3">
    <location>
        <position position="1"/>
    </location>
</feature>
<keyword evidence="4" id="KW-1185">Reference proteome</keyword>
<dbReference type="PANTHER" id="PTHR35796:SF3">
    <property type="entry name" value="BHLH DOMAIN-CONTAINING PROTEIN"/>
    <property type="match status" value="1"/>
</dbReference>
<dbReference type="PANTHER" id="PTHR35796">
    <property type="entry name" value="HYPOTHETICAL CYTOSOLIC PROTEIN"/>
    <property type="match status" value="1"/>
</dbReference>
<evidence type="ECO:0000313" key="3">
    <source>
        <dbReference type="EMBL" id="KAG6943834.1"/>
    </source>
</evidence>
<reference evidence="3" key="1">
    <citation type="submission" date="2021-01" db="EMBL/GenBank/DDBJ databases">
        <title>Phytophthora aleatoria, a newly-described species from Pinus radiata is distinct from Phytophthora cactorum isolates based on comparative genomics.</title>
        <authorList>
            <person name="Mcdougal R."/>
            <person name="Panda P."/>
            <person name="Williams N."/>
            <person name="Studholme D.J."/>
        </authorList>
    </citation>
    <scope>NUCLEOTIDE SEQUENCE</scope>
    <source>
        <strain evidence="3">NZFS 4037</strain>
    </source>
</reference>
<evidence type="ECO:0000256" key="1">
    <source>
        <dbReference type="SAM" id="Coils"/>
    </source>
</evidence>
<evidence type="ECO:0000256" key="2">
    <source>
        <dbReference type="SAM" id="MobiDB-lite"/>
    </source>
</evidence>
<accession>A0A8J5IX70</accession>
<keyword evidence="1" id="KW-0175">Coiled coil</keyword>
<sequence>MSSILVTDADESATLEATLAFLDAWEAPTTDSSVASPVSTSQTPAQGLTPQQQDQRCRRKKPRCKYPNSSSTVLQRRKKAEILALRSQVEQLEVQLVQLKQVPGAKCTLEGVEDALLIVPGRLPVSWAKQAAVQYRRRLQAEKTNTKLKSIMANQIKVSEALRTLLQKTAMLEDMDFLHPAPCRPLADWMYSMELLEKRVENLYLDADAVFKPERMNSISVEAMVKQNQSLGKTVEIVSTTPMLCPLKMASDTLWNWFSLMKPLRERPNTLERDYTLLLESQIGTLEFRKQNFMRRYEEADRVVVVWADILRLPKYKLQFRNQSWLVITPSADAPKDTSVLRTFQQVFVDYDESLLLEQVDATSSVCNQAKYNLSTTIANEARKHHRQKNCLALCNISYLRLEQLSTPGTVLADYNSVADRLAEDGCNVVSLSYYELLSRWMHEQVTNSHTAVGESLSLRAIRNELKGNAADVIAKPKDDDLFYGHDLCSCSPERYVVDEFVCDVDSEEHNQPVVKKLVERREHVDLAATGVAFD</sequence>
<dbReference type="AlphaFoldDB" id="A0A8J5IX70"/>
<feature type="region of interest" description="Disordered" evidence="2">
    <location>
        <begin position="31"/>
        <end position="70"/>
    </location>
</feature>
<dbReference type="EMBL" id="JAENGY010002559">
    <property type="protein sequence ID" value="KAG6943834.1"/>
    <property type="molecule type" value="Genomic_DNA"/>
</dbReference>
<comment type="caution">
    <text evidence="3">The sequence shown here is derived from an EMBL/GenBank/DDBJ whole genome shotgun (WGS) entry which is preliminary data.</text>
</comment>
<gene>
    <name evidence="3" type="ORF">JG688_00017407</name>
</gene>
<feature type="compositionally biased region" description="Polar residues" evidence="2">
    <location>
        <begin position="31"/>
        <end position="49"/>
    </location>
</feature>
<evidence type="ECO:0000313" key="4">
    <source>
        <dbReference type="Proteomes" id="UP000709295"/>
    </source>
</evidence>
<dbReference type="Proteomes" id="UP000709295">
    <property type="component" value="Unassembled WGS sequence"/>
</dbReference>
<feature type="coiled-coil region" evidence="1">
    <location>
        <begin position="75"/>
        <end position="102"/>
    </location>
</feature>
<proteinExistence type="predicted"/>